<gene>
    <name evidence="2" type="ORF">J3U87_04705</name>
</gene>
<feature type="chain" id="PRO_5035213937" description="Acyloxyacyl hydrolase" evidence="1">
    <location>
        <begin position="26"/>
        <end position="179"/>
    </location>
</feature>
<feature type="signal peptide" evidence="1">
    <location>
        <begin position="1"/>
        <end position="25"/>
    </location>
</feature>
<evidence type="ECO:0000256" key="1">
    <source>
        <dbReference type="SAM" id="SignalP"/>
    </source>
</evidence>
<reference evidence="2" key="1">
    <citation type="submission" date="2021-03" db="EMBL/GenBank/DDBJ databases">
        <title>Acanthopleuribacteraceae sp. M133.</title>
        <authorList>
            <person name="Wang G."/>
        </authorList>
    </citation>
    <scope>NUCLEOTIDE SEQUENCE</scope>
    <source>
        <strain evidence="2">M133</strain>
    </source>
</reference>
<name>A0A8A4TP46_SULCO</name>
<sequence>MLKRVLIQGWLVLLLGLGGSTAALAQLDAGADGGSQKESGLAGSRARHVFQFGLYRDAAVNFDLGFPRGEQGMRPSLSLVHANGFDSRSTYVLAKIDVRRPGRRLVFGFGVGGYNQKVDARKSLFGRPKPEESHSGIALEATLSWLSGSERFVGRIGVSGKDKEDDFSLAPIVQWGIRF</sequence>
<keyword evidence="1" id="KW-0732">Signal</keyword>
<dbReference type="KEGG" id="scor:J3U87_04705"/>
<protein>
    <recommendedName>
        <fullName evidence="4">Acyloxyacyl hydrolase</fullName>
    </recommendedName>
</protein>
<evidence type="ECO:0008006" key="4">
    <source>
        <dbReference type="Google" id="ProtNLM"/>
    </source>
</evidence>
<organism evidence="2 3">
    <name type="scientific">Sulfidibacter corallicola</name>
    <dbReference type="NCBI Taxonomy" id="2818388"/>
    <lineage>
        <taxon>Bacteria</taxon>
        <taxon>Pseudomonadati</taxon>
        <taxon>Acidobacteriota</taxon>
        <taxon>Holophagae</taxon>
        <taxon>Acanthopleuribacterales</taxon>
        <taxon>Acanthopleuribacteraceae</taxon>
        <taxon>Sulfidibacter</taxon>
    </lineage>
</organism>
<dbReference type="AlphaFoldDB" id="A0A8A4TP46"/>
<evidence type="ECO:0000313" key="2">
    <source>
        <dbReference type="EMBL" id="QTD51749.1"/>
    </source>
</evidence>
<accession>A0A8A4TP46</accession>
<evidence type="ECO:0000313" key="3">
    <source>
        <dbReference type="Proteomes" id="UP000663929"/>
    </source>
</evidence>
<keyword evidence="3" id="KW-1185">Reference proteome</keyword>
<dbReference type="RefSeq" id="WP_237381871.1">
    <property type="nucleotide sequence ID" value="NZ_CP071793.1"/>
</dbReference>
<dbReference type="Proteomes" id="UP000663929">
    <property type="component" value="Chromosome"/>
</dbReference>
<proteinExistence type="predicted"/>
<dbReference type="EMBL" id="CP071793">
    <property type="protein sequence ID" value="QTD51749.1"/>
    <property type="molecule type" value="Genomic_DNA"/>
</dbReference>